<keyword evidence="6" id="KW-1185">Reference proteome</keyword>
<dbReference type="InterPro" id="IPR045078">
    <property type="entry name" value="TST/MPST-like"/>
</dbReference>
<evidence type="ECO:0000256" key="3">
    <source>
        <dbReference type="SAM" id="MobiDB-lite"/>
    </source>
</evidence>
<keyword evidence="1" id="KW-0808">Transferase</keyword>
<evidence type="ECO:0000313" key="6">
    <source>
        <dbReference type="Proteomes" id="UP001500653"/>
    </source>
</evidence>
<evidence type="ECO:0000256" key="1">
    <source>
        <dbReference type="ARBA" id="ARBA00022679"/>
    </source>
</evidence>
<dbReference type="CDD" id="cd01448">
    <property type="entry name" value="TST_Repeat_1"/>
    <property type="match status" value="1"/>
</dbReference>
<feature type="domain" description="Rhodanese" evidence="4">
    <location>
        <begin position="175"/>
        <end position="294"/>
    </location>
</feature>
<protein>
    <submittedName>
        <fullName evidence="5">Sulfurtransferase</fullName>
    </submittedName>
</protein>
<organism evidence="5 6">
    <name type="scientific">Prauserella halophila</name>
    <dbReference type="NCBI Taxonomy" id="185641"/>
    <lineage>
        <taxon>Bacteria</taxon>
        <taxon>Bacillati</taxon>
        <taxon>Actinomycetota</taxon>
        <taxon>Actinomycetes</taxon>
        <taxon>Pseudonocardiales</taxon>
        <taxon>Pseudonocardiaceae</taxon>
        <taxon>Prauserella</taxon>
    </lineage>
</organism>
<feature type="domain" description="Rhodanese" evidence="4">
    <location>
        <begin position="33"/>
        <end position="147"/>
    </location>
</feature>
<dbReference type="Proteomes" id="UP001500653">
    <property type="component" value="Unassembled WGS sequence"/>
</dbReference>
<dbReference type="CDD" id="cd01449">
    <property type="entry name" value="TST_Repeat_2"/>
    <property type="match status" value="1"/>
</dbReference>
<evidence type="ECO:0000256" key="2">
    <source>
        <dbReference type="ARBA" id="ARBA00022737"/>
    </source>
</evidence>
<keyword evidence="2" id="KW-0677">Repeat</keyword>
<dbReference type="RefSeq" id="WP_344056243.1">
    <property type="nucleotide sequence ID" value="NZ_BAAALN010000005.1"/>
</dbReference>
<dbReference type="InterPro" id="IPR036873">
    <property type="entry name" value="Rhodanese-like_dom_sf"/>
</dbReference>
<dbReference type="PROSITE" id="PS00380">
    <property type="entry name" value="RHODANESE_1"/>
    <property type="match status" value="1"/>
</dbReference>
<reference evidence="6" key="1">
    <citation type="journal article" date="2019" name="Int. J. Syst. Evol. Microbiol.">
        <title>The Global Catalogue of Microorganisms (GCM) 10K type strain sequencing project: providing services to taxonomists for standard genome sequencing and annotation.</title>
        <authorList>
            <consortium name="The Broad Institute Genomics Platform"/>
            <consortium name="The Broad Institute Genome Sequencing Center for Infectious Disease"/>
            <person name="Wu L."/>
            <person name="Ma J."/>
        </authorList>
    </citation>
    <scope>NUCLEOTIDE SEQUENCE [LARGE SCALE GENOMIC DNA]</scope>
    <source>
        <strain evidence="6">JCM 13023</strain>
    </source>
</reference>
<dbReference type="Pfam" id="PF00581">
    <property type="entry name" value="Rhodanese"/>
    <property type="match status" value="2"/>
</dbReference>
<name>A0ABP4GND5_9PSEU</name>
<gene>
    <name evidence="5" type="ORF">GCM10009676_12430</name>
</gene>
<accession>A0ABP4GND5</accession>
<dbReference type="InterPro" id="IPR001763">
    <property type="entry name" value="Rhodanese-like_dom"/>
</dbReference>
<dbReference type="PANTHER" id="PTHR11364">
    <property type="entry name" value="THIOSULFATE SULFERTANSFERASE"/>
    <property type="match status" value="1"/>
</dbReference>
<feature type="region of interest" description="Disordered" evidence="3">
    <location>
        <begin position="281"/>
        <end position="300"/>
    </location>
</feature>
<dbReference type="SMART" id="SM00450">
    <property type="entry name" value="RHOD"/>
    <property type="match status" value="2"/>
</dbReference>
<dbReference type="SUPFAM" id="SSF52821">
    <property type="entry name" value="Rhodanese/Cell cycle control phosphatase"/>
    <property type="match status" value="2"/>
</dbReference>
<dbReference type="PROSITE" id="PS50206">
    <property type="entry name" value="RHODANESE_3"/>
    <property type="match status" value="2"/>
</dbReference>
<comment type="caution">
    <text evidence="5">The sequence shown here is derived from an EMBL/GenBank/DDBJ whole genome shotgun (WGS) entry which is preliminary data.</text>
</comment>
<dbReference type="PANTHER" id="PTHR11364:SF27">
    <property type="entry name" value="SULFURTRANSFERASE"/>
    <property type="match status" value="1"/>
</dbReference>
<evidence type="ECO:0000259" key="4">
    <source>
        <dbReference type="PROSITE" id="PS50206"/>
    </source>
</evidence>
<dbReference type="Gene3D" id="3.40.250.10">
    <property type="entry name" value="Rhodanese-like domain"/>
    <property type="match status" value="2"/>
</dbReference>
<dbReference type="InterPro" id="IPR001307">
    <property type="entry name" value="Thiosulphate_STrfase_CS"/>
</dbReference>
<dbReference type="EMBL" id="BAAALN010000005">
    <property type="protein sequence ID" value="GAA1231059.1"/>
    <property type="molecule type" value="Genomic_DNA"/>
</dbReference>
<proteinExistence type="predicted"/>
<sequence>MTDTMPEPQPASFGPVVSTAELAETLDGPAGLRPVVLDVRWRLLGPPGAESYRDGHLPGAVFLDVDADLAGAAGPAGRHPLPEPGDLQRVLRAAGVRADRPVVAYDDADSSVAARAWWLLRWAGHDRVAVLDGGFAAWRAEGRPVTTEVPAPRDGDVTVEPGQLLVLDADGAAALARDGVLLDARAHERYTGDHEPVDPRGGHIPGARNAPFATQVETDGHWRSPERLREHFAALGIDFGTSAPGESAAGAYCGSGITASSVVLALERAGRTTPAALYAGSWSNWSADPDRPAATGERPG</sequence>
<evidence type="ECO:0000313" key="5">
    <source>
        <dbReference type="EMBL" id="GAA1231059.1"/>
    </source>
</evidence>